<dbReference type="Proteomes" id="UP000198852">
    <property type="component" value="Unassembled WGS sequence"/>
</dbReference>
<protein>
    <submittedName>
        <fullName evidence="2">Dehydrogenase (Flavoprotein)</fullName>
    </submittedName>
</protein>
<dbReference type="Gene3D" id="3.50.50.60">
    <property type="entry name" value="FAD/NAD(P)-binding domain"/>
    <property type="match status" value="1"/>
</dbReference>
<dbReference type="PRINTS" id="PR00420">
    <property type="entry name" value="RNGMNOXGNASE"/>
</dbReference>
<dbReference type="EMBL" id="FOZX01000017">
    <property type="protein sequence ID" value="SFT09391.1"/>
    <property type="molecule type" value="Genomic_DNA"/>
</dbReference>
<proteinExistence type="predicted"/>
<dbReference type="Pfam" id="PF01494">
    <property type="entry name" value="FAD_binding_3"/>
    <property type="match status" value="1"/>
</dbReference>
<dbReference type="SUPFAM" id="SSF51905">
    <property type="entry name" value="FAD/NAD(P)-binding domain"/>
    <property type="match status" value="1"/>
</dbReference>
<dbReference type="PANTHER" id="PTHR42685:SF19">
    <property type="entry name" value="POSSIBLE OXIDOREDUCTASE"/>
    <property type="match status" value="1"/>
</dbReference>
<sequence>MPGAVRALRALGVDPPGHPIEGITYRQGSTVARAAFRTGSGRGVRRTALHNALRYAVERHGVPILTTPISHVSQHSDHIRAGELRARYVVAADGLHSTVRELAGLRKVNTAGSTRVPRWGLRRHYALVPSTDTVEVTWPPQSEAYVTPVGPNTIGVAILSSVRGGFAQQLSAFPDLSARIADAEPTTSVRGAGPFRQQASSRVAGRVLLVGDAAGYVDALTGEGLAVSLLTAAELVRCIMMDRPSAYERAWKRTSRRSRWLTEALLWARRQPSLSRRIVNRADRRQKSAALHVCCRPARTMTSLSRGAPAMAVGMVSTPSATKAPFGHTVRRDAYETAWPQSLAPLPEVPSWSLVERRRVAACQISAPSAVIPRPRKRCNQLSAVFSGTKLAALSMSTMRP</sequence>
<evidence type="ECO:0000313" key="2">
    <source>
        <dbReference type="EMBL" id="SFT09391.1"/>
    </source>
</evidence>
<gene>
    <name evidence="2" type="ORF">SAMN05660874_05654</name>
</gene>
<dbReference type="STRING" id="95161.SAMN05660874_05654"/>
<dbReference type="AlphaFoldDB" id="A0A1I6V6Q8"/>
<reference evidence="3" key="1">
    <citation type="submission" date="2016-10" db="EMBL/GenBank/DDBJ databases">
        <authorList>
            <person name="Varghese N."/>
            <person name="Submissions S."/>
        </authorList>
    </citation>
    <scope>NUCLEOTIDE SEQUENCE [LARGE SCALE GENOMIC DNA]</scope>
    <source>
        <strain evidence="3">DSM 44771</strain>
    </source>
</reference>
<evidence type="ECO:0000259" key="1">
    <source>
        <dbReference type="Pfam" id="PF01494"/>
    </source>
</evidence>
<dbReference type="GO" id="GO:0071949">
    <property type="term" value="F:FAD binding"/>
    <property type="evidence" value="ECO:0007669"/>
    <property type="project" value="InterPro"/>
</dbReference>
<evidence type="ECO:0000313" key="3">
    <source>
        <dbReference type="Proteomes" id="UP000198852"/>
    </source>
</evidence>
<feature type="domain" description="FAD-binding" evidence="1">
    <location>
        <begin position="82"/>
        <end position="237"/>
    </location>
</feature>
<organism evidence="2 3">
    <name type="scientific">Saccharopolyspora flava</name>
    <dbReference type="NCBI Taxonomy" id="95161"/>
    <lineage>
        <taxon>Bacteria</taxon>
        <taxon>Bacillati</taxon>
        <taxon>Actinomycetota</taxon>
        <taxon>Actinomycetes</taxon>
        <taxon>Pseudonocardiales</taxon>
        <taxon>Pseudonocardiaceae</taxon>
        <taxon>Saccharopolyspora</taxon>
    </lineage>
</organism>
<name>A0A1I6V6Q8_9PSEU</name>
<dbReference type="PANTHER" id="PTHR42685">
    <property type="entry name" value="GERANYLGERANYL DIPHOSPHATE REDUCTASE"/>
    <property type="match status" value="1"/>
</dbReference>
<accession>A0A1I6V6Q8</accession>
<dbReference type="InterPro" id="IPR050407">
    <property type="entry name" value="Geranylgeranyl_reductase"/>
</dbReference>
<keyword evidence="3" id="KW-1185">Reference proteome</keyword>
<dbReference type="InterPro" id="IPR036188">
    <property type="entry name" value="FAD/NAD-bd_sf"/>
</dbReference>
<dbReference type="InterPro" id="IPR002938">
    <property type="entry name" value="FAD-bd"/>
</dbReference>